<reference evidence="2" key="1">
    <citation type="submission" date="2020-01" db="EMBL/GenBank/DDBJ databases">
        <title>Insect and environment-associated Actinomycetes.</title>
        <authorList>
            <person name="Currrie C."/>
            <person name="Chevrette M."/>
            <person name="Carlson C."/>
            <person name="Stubbendieck R."/>
            <person name="Wendt-Pienkowski E."/>
        </authorList>
    </citation>
    <scope>NUCLEOTIDE SEQUENCE</scope>
    <source>
        <strain evidence="2">SID7499</strain>
    </source>
</reference>
<feature type="compositionally biased region" description="Basic and acidic residues" evidence="1">
    <location>
        <begin position="12"/>
        <end position="23"/>
    </location>
</feature>
<gene>
    <name evidence="2" type="ORF">G3M58_94975</name>
</gene>
<dbReference type="GO" id="GO:0016740">
    <property type="term" value="F:transferase activity"/>
    <property type="evidence" value="ECO:0007669"/>
    <property type="project" value="UniProtKB-KW"/>
</dbReference>
<feature type="non-terminal residue" evidence="2">
    <location>
        <position position="47"/>
    </location>
</feature>
<evidence type="ECO:0000256" key="1">
    <source>
        <dbReference type="SAM" id="MobiDB-lite"/>
    </source>
</evidence>
<protein>
    <submittedName>
        <fullName evidence="2">Phosphotransferase family protein</fullName>
    </submittedName>
</protein>
<dbReference type="AlphaFoldDB" id="A0A6G3XZU9"/>
<comment type="caution">
    <text evidence="2">The sequence shown here is derived from an EMBL/GenBank/DDBJ whole genome shotgun (WGS) entry which is preliminary data.</text>
</comment>
<dbReference type="EMBL" id="JAAGMN010010283">
    <property type="protein sequence ID" value="NEE23348.1"/>
    <property type="molecule type" value="Genomic_DNA"/>
</dbReference>
<feature type="region of interest" description="Disordered" evidence="1">
    <location>
        <begin position="1"/>
        <end position="23"/>
    </location>
</feature>
<keyword evidence="2" id="KW-0808">Transferase</keyword>
<accession>A0A6G3XZU9</accession>
<proteinExistence type="predicted"/>
<organism evidence="2">
    <name type="scientific">Streptomyces sp. SID7499</name>
    <dbReference type="NCBI Taxonomy" id="2706086"/>
    <lineage>
        <taxon>Bacteria</taxon>
        <taxon>Bacillati</taxon>
        <taxon>Actinomycetota</taxon>
        <taxon>Actinomycetes</taxon>
        <taxon>Kitasatosporales</taxon>
        <taxon>Streptomycetaceae</taxon>
        <taxon>Streptomyces</taxon>
    </lineage>
</organism>
<sequence length="47" mass="5019">MSPVPPPGLDPELLRGHLDRERPGLVSGPLEARLIEGGRSNLTYVVG</sequence>
<evidence type="ECO:0000313" key="2">
    <source>
        <dbReference type="EMBL" id="NEE23348.1"/>
    </source>
</evidence>
<name>A0A6G3XZU9_9ACTN</name>